<dbReference type="STRING" id="83767.SAMN05660652_03512"/>
<evidence type="ECO:0000313" key="2">
    <source>
        <dbReference type="Proteomes" id="UP000198607"/>
    </source>
</evidence>
<dbReference type="Proteomes" id="UP000198607">
    <property type="component" value="Unassembled WGS sequence"/>
</dbReference>
<dbReference type="AlphaFoldDB" id="A0A1G8KY16"/>
<gene>
    <name evidence="1" type="ORF">SAMN05660652_03512</name>
</gene>
<proteinExistence type="predicted"/>
<name>A0A1G8KY16_9RHOO</name>
<reference evidence="1 2" key="1">
    <citation type="submission" date="2016-10" db="EMBL/GenBank/DDBJ databases">
        <authorList>
            <person name="de Groot N.N."/>
        </authorList>
    </citation>
    <scope>NUCLEOTIDE SEQUENCE [LARGE SCALE GENOMIC DNA]</scope>
    <source>
        <strain evidence="1 2">DSM 5885</strain>
    </source>
</reference>
<protein>
    <submittedName>
        <fullName evidence="1">Uncharacterized protein</fullName>
    </submittedName>
</protein>
<keyword evidence="2" id="KW-1185">Reference proteome</keyword>
<dbReference type="RefSeq" id="WP_245715599.1">
    <property type="nucleotide sequence ID" value="NZ_FNCY01000020.1"/>
</dbReference>
<sequence>MQTEAHTHADMGKKLILPAEIKVCATCSYWDGKRTVDPELRVVVVDDCTEGECLVQSKCCQGLNDEFEWRDDCLWEHLAPDEPDDSTGH</sequence>
<accession>A0A1G8KY16</accession>
<evidence type="ECO:0000313" key="1">
    <source>
        <dbReference type="EMBL" id="SDI48425.1"/>
    </source>
</evidence>
<organism evidence="1 2">
    <name type="scientific">Propionivibrio dicarboxylicus</name>
    <dbReference type="NCBI Taxonomy" id="83767"/>
    <lineage>
        <taxon>Bacteria</taxon>
        <taxon>Pseudomonadati</taxon>
        <taxon>Pseudomonadota</taxon>
        <taxon>Betaproteobacteria</taxon>
        <taxon>Rhodocyclales</taxon>
        <taxon>Rhodocyclaceae</taxon>
        <taxon>Propionivibrio</taxon>
    </lineage>
</organism>
<dbReference type="EMBL" id="FNCY01000020">
    <property type="protein sequence ID" value="SDI48425.1"/>
    <property type="molecule type" value="Genomic_DNA"/>
</dbReference>